<dbReference type="InterPro" id="IPR050134">
    <property type="entry name" value="NAD-dep_sirtuin_deacylases"/>
</dbReference>
<name>A0ABZ2ZXK6_9MICC</name>
<evidence type="ECO:0000256" key="4">
    <source>
        <dbReference type="ARBA" id="ARBA00023027"/>
    </source>
</evidence>
<organism evidence="9 10">
    <name type="scientific">Arthrobacter citreus</name>
    <dbReference type="NCBI Taxonomy" id="1670"/>
    <lineage>
        <taxon>Bacteria</taxon>
        <taxon>Bacillati</taxon>
        <taxon>Actinomycetota</taxon>
        <taxon>Actinomycetes</taxon>
        <taxon>Micrococcales</taxon>
        <taxon>Micrococcaceae</taxon>
        <taxon>Arthrobacter</taxon>
    </lineage>
</organism>
<dbReference type="InterPro" id="IPR026587">
    <property type="entry name" value="Sirtuin_class_II"/>
</dbReference>
<feature type="compositionally biased region" description="Low complexity" evidence="7">
    <location>
        <begin position="1"/>
        <end position="33"/>
    </location>
</feature>
<reference evidence="9 10" key="1">
    <citation type="submission" date="2024-04" db="EMBL/GenBank/DDBJ databases">
        <title>Arthrobacter sp. from Plains bison fecal sample.</title>
        <authorList>
            <person name="Ruzzini A."/>
        </authorList>
    </citation>
    <scope>NUCLEOTIDE SEQUENCE [LARGE SCALE GENOMIC DNA]</scope>
    <source>
        <strain evidence="9 10">EINP1</strain>
    </source>
</reference>
<feature type="binding site" evidence="5">
    <location>
        <begin position="77"/>
        <end position="97"/>
    </location>
    <ligand>
        <name>NAD(+)</name>
        <dbReference type="ChEBI" id="CHEBI:57540"/>
    </ligand>
</feature>
<dbReference type="NCBIfam" id="NF003738">
    <property type="entry name" value="PRK05333.1"/>
    <property type="match status" value="1"/>
</dbReference>
<keyword evidence="1 5" id="KW-0808">Transferase</keyword>
<evidence type="ECO:0000256" key="1">
    <source>
        <dbReference type="ARBA" id="ARBA00022679"/>
    </source>
</evidence>
<feature type="domain" description="Deacetylase sirtuin-type" evidence="8">
    <location>
        <begin position="53"/>
        <end position="325"/>
    </location>
</feature>
<comment type="subcellular location">
    <subcellularLocation>
        <location evidence="5">Cytoplasm</location>
    </subcellularLocation>
</comment>
<dbReference type="PANTHER" id="PTHR11085:SF10">
    <property type="entry name" value="NAD-DEPENDENT PROTEIN DEACYLASE SIRTUIN-5, MITOCHONDRIAL-RELATED"/>
    <property type="match status" value="1"/>
</dbReference>
<feature type="binding site" evidence="5 6">
    <location>
        <position position="231"/>
    </location>
    <ligand>
        <name>Zn(2+)</name>
        <dbReference type="ChEBI" id="CHEBI:29105"/>
    </ligand>
</feature>
<evidence type="ECO:0000256" key="3">
    <source>
        <dbReference type="ARBA" id="ARBA00022833"/>
    </source>
</evidence>
<comment type="cofactor">
    <cofactor evidence="5">
        <name>Zn(2+)</name>
        <dbReference type="ChEBI" id="CHEBI:29105"/>
    </cofactor>
    <text evidence="5">Binds 1 zinc ion per subunit.</text>
</comment>
<comment type="function">
    <text evidence="5">NAD-dependent protein deacetylase which modulates the activities of several enzymes which are inactive in their acetylated form.</text>
</comment>
<comment type="catalytic activity">
    <reaction evidence="5">
        <text>N(6)-acetyl-L-lysyl-[protein] + NAD(+) + H2O = 2''-O-acetyl-ADP-D-ribose + nicotinamide + L-lysyl-[protein]</text>
        <dbReference type="Rhea" id="RHEA:43636"/>
        <dbReference type="Rhea" id="RHEA-COMP:9752"/>
        <dbReference type="Rhea" id="RHEA-COMP:10731"/>
        <dbReference type="ChEBI" id="CHEBI:15377"/>
        <dbReference type="ChEBI" id="CHEBI:17154"/>
        <dbReference type="ChEBI" id="CHEBI:29969"/>
        <dbReference type="ChEBI" id="CHEBI:57540"/>
        <dbReference type="ChEBI" id="CHEBI:61930"/>
        <dbReference type="ChEBI" id="CHEBI:83767"/>
        <dbReference type="EC" id="2.3.1.286"/>
    </reaction>
</comment>
<dbReference type="InterPro" id="IPR029035">
    <property type="entry name" value="DHS-like_NAD/FAD-binding_dom"/>
</dbReference>
<feature type="region of interest" description="Disordered" evidence="7">
    <location>
        <begin position="1"/>
        <end position="58"/>
    </location>
</feature>
<keyword evidence="2 5" id="KW-0479">Metal-binding</keyword>
<dbReference type="EC" id="2.3.1.286" evidence="5"/>
<dbReference type="SUPFAM" id="SSF52467">
    <property type="entry name" value="DHS-like NAD/FAD-binding domain"/>
    <property type="match status" value="1"/>
</dbReference>
<evidence type="ECO:0000313" key="9">
    <source>
        <dbReference type="EMBL" id="WZP16754.1"/>
    </source>
</evidence>
<keyword evidence="3 5" id="KW-0862">Zinc</keyword>
<dbReference type="Gene3D" id="3.40.50.1220">
    <property type="entry name" value="TPP-binding domain"/>
    <property type="match status" value="1"/>
</dbReference>
<evidence type="ECO:0000256" key="7">
    <source>
        <dbReference type="SAM" id="MobiDB-lite"/>
    </source>
</evidence>
<keyword evidence="4 5" id="KW-0520">NAD</keyword>
<accession>A0ABZ2ZXK6</accession>
<dbReference type="InterPro" id="IPR026590">
    <property type="entry name" value="Ssirtuin_cat_dom"/>
</dbReference>
<evidence type="ECO:0000313" key="10">
    <source>
        <dbReference type="Proteomes" id="UP001448858"/>
    </source>
</evidence>
<feature type="binding site" evidence="5 6">
    <location>
        <position position="234"/>
    </location>
    <ligand>
        <name>Zn(2+)</name>
        <dbReference type="ChEBI" id="CHEBI:29105"/>
    </ligand>
</feature>
<dbReference type="PROSITE" id="PS50305">
    <property type="entry name" value="SIRTUIN"/>
    <property type="match status" value="1"/>
</dbReference>
<feature type="binding site" evidence="5">
    <location>
        <begin position="153"/>
        <end position="156"/>
    </location>
    <ligand>
        <name>NAD(+)</name>
        <dbReference type="ChEBI" id="CHEBI:57540"/>
    </ligand>
</feature>
<feature type="binding site" evidence="5">
    <location>
        <begin position="271"/>
        <end position="273"/>
    </location>
    <ligand>
        <name>NAD(+)</name>
        <dbReference type="ChEBI" id="CHEBI:57540"/>
    </ligand>
</feature>
<feature type="binding site" evidence="5 6">
    <location>
        <position position="182"/>
    </location>
    <ligand>
        <name>Zn(2+)</name>
        <dbReference type="ChEBI" id="CHEBI:29105"/>
    </ligand>
</feature>
<proteinExistence type="inferred from homology"/>
<evidence type="ECO:0000259" key="8">
    <source>
        <dbReference type="PROSITE" id="PS50305"/>
    </source>
</evidence>
<dbReference type="EMBL" id="CP151657">
    <property type="protein sequence ID" value="WZP16754.1"/>
    <property type="molecule type" value="Genomic_DNA"/>
</dbReference>
<dbReference type="RefSeq" id="WP_342024355.1">
    <property type="nucleotide sequence ID" value="NZ_CP151657.1"/>
</dbReference>
<feature type="binding site" evidence="5">
    <location>
        <begin position="297"/>
        <end position="299"/>
    </location>
    <ligand>
        <name>NAD(+)</name>
        <dbReference type="ChEBI" id="CHEBI:57540"/>
    </ligand>
</feature>
<evidence type="ECO:0000256" key="5">
    <source>
        <dbReference type="HAMAP-Rule" id="MF_01967"/>
    </source>
</evidence>
<dbReference type="Gene3D" id="3.30.1600.10">
    <property type="entry name" value="SIR2/SIRT2 'Small Domain"/>
    <property type="match status" value="1"/>
</dbReference>
<dbReference type="Pfam" id="PF02146">
    <property type="entry name" value="SIR2"/>
    <property type="match status" value="1"/>
</dbReference>
<evidence type="ECO:0000256" key="6">
    <source>
        <dbReference type="PROSITE-ProRule" id="PRU00236"/>
    </source>
</evidence>
<protein>
    <recommendedName>
        <fullName evidence="5">NAD-dependent protein deacetylase</fullName>
        <ecNumber evidence="5">2.3.1.286</ecNumber>
    </recommendedName>
    <alternativeName>
        <fullName evidence="5">Regulatory protein SIR2 homolog</fullName>
    </alternativeName>
</protein>
<evidence type="ECO:0000256" key="2">
    <source>
        <dbReference type="ARBA" id="ARBA00022723"/>
    </source>
</evidence>
<gene>
    <name evidence="5" type="primary">cobB</name>
    <name evidence="9" type="ORF">AAE021_04005</name>
</gene>
<keyword evidence="5" id="KW-0963">Cytoplasm</keyword>
<dbReference type="HAMAP" id="MF_01967">
    <property type="entry name" value="Sirtuin_ClassII"/>
    <property type="match status" value="1"/>
</dbReference>
<dbReference type="InterPro" id="IPR003000">
    <property type="entry name" value="Sirtuin"/>
</dbReference>
<feature type="binding site" evidence="5">
    <location>
        <position position="315"/>
    </location>
    <ligand>
        <name>NAD(+)</name>
        <dbReference type="ChEBI" id="CHEBI:57540"/>
    </ligand>
</feature>
<keyword evidence="10" id="KW-1185">Reference proteome</keyword>
<dbReference type="InterPro" id="IPR026591">
    <property type="entry name" value="Sirtuin_cat_small_dom_sf"/>
</dbReference>
<feature type="active site" description="Proton acceptor" evidence="5 6">
    <location>
        <position position="171"/>
    </location>
</feature>
<feature type="binding site" evidence="5 6">
    <location>
        <position position="179"/>
    </location>
    <ligand>
        <name>Zn(2+)</name>
        <dbReference type="ChEBI" id="CHEBI:29105"/>
    </ligand>
</feature>
<dbReference type="PANTHER" id="PTHR11085">
    <property type="entry name" value="NAD-DEPENDENT PROTEIN DEACYLASE SIRTUIN-5, MITOCHONDRIAL-RELATED"/>
    <property type="match status" value="1"/>
</dbReference>
<sequence length="343" mass="36548">MTHAPQPYAGSGSGSPAPGPASSGSSPSEARPGLGLTGFVRSEPATPAAPAPTPEEERGLRRAVELLSGRRIAVLTGAGLSTDSGIPDYRGPEAPPRKPMTYQEFVGDDDLRRRYWARNHVGWHHLRHAAPNAGHAAVARLERRGLTTGLITQNVDRLHTDAGSALCVDLHGRFDRVLCLDCGTRYSRQTVSRLLEELNPGFLERTRLDGDIAPDADADVEDTADFVVADCPVCGGMLKPDFVYFGENVPRDRVAAAFAMLNAADALVVAGSSLTVMSGLRFVKHAHKTGKPVVIINRGSTRGDDLADVKIEAGVATALEYLASELPDLTRRFPDGQGQQGSD</sequence>
<dbReference type="Proteomes" id="UP001448858">
    <property type="component" value="Chromosome"/>
</dbReference>
<comment type="similarity">
    <text evidence="5">Belongs to the sirtuin family. Class II subfamily.</text>
</comment>